<evidence type="ECO:0008006" key="3">
    <source>
        <dbReference type="Google" id="ProtNLM"/>
    </source>
</evidence>
<name>A0ABW5DA95_9BACT</name>
<keyword evidence="2" id="KW-1185">Reference proteome</keyword>
<gene>
    <name evidence="1" type="ORF">ACFSSA_13365</name>
</gene>
<dbReference type="Proteomes" id="UP001597375">
    <property type="component" value="Unassembled WGS sequence"/>
</dbReference>
<evidence type="ECO:0000313" key="2">
    <source>
        <dbReference type="Proteomes" id="UP001597375"/>
    </source>
</evidence>
<dbReference type="EMBL" id="JBHUIT010000031">
    <property type="protein sequence ID" value="MFD2257666.1"/>
    <property type="molecule type" value="Genomic_DNA"/>
</dbReference>
<reference evidence="2" key="1">
    <citation type="journal article" date="2019" name="Int. J. Syst. Evol. Microbiol.">
        <title>The Global Catalogue of Microorganisms (GCM) 10K type strain sequencing project: providing services to taxonomists for standard genome sequencing and annotation.</title>
        <authorList>
            <consortium name="The Broad Institute Genomics Platform"/>
            <consortium name="The Broad Institute Genome Sequencing Center for Infectious Disease"/>
            <person name="Wu L."/>
            <person name="Ma J."/>
        </authorList>
    </citation>
    <scope>NUCLEOTIDE SEQUENCE [LARGE SCALE GENOMIC DNA]</scope>
    <source>
        <strain evidence="2">CGMCC 4.7106</strain>
    </source>
</reference>
<organism evidence="1 2">
    <name type="scientific">Luteolibacter algae</name>
    <dbReference type="NCBI Taxonomy" id="454151"/>
    <lineage>
        <taxon>Bacteria</taxon>
        <taxon>Pseudomonadati</taxon>
        <taxon>Verrucomicrobiota</taxon>
        <taxon>Verrucomicrobiia</taxon>
        <taxon>Verrucomicrobiales</taxon>
        <taxon>Verrucomicrobiaceae</taxon>
        <taxon>Luteolibacter</taxon>
    </lineage>
</organism>
<protein>
    <recommendedName>
        <fullName evidence="3">PpiC domain-containing protein</fullName>
    </recommendedName>
</protein>
<evidence type="ECO:0000313" key="1">
    <source>
        <dbReference type="EMBL" id="MFD2257666.1"/>
    </source>
</evidence>
<sequence>MSTLVQSGVPSHLVRDDGSYNLIAIIDGAGANKQFISNLQVINVQRQALGEIRTKVASLPKESADEKAQYTKRAAEIEASLVKNMEFMTKSYGYSIQHNYLLIPVKANILEKAKDEEGKPSDDETKATLVKNILSTEEYDHFEQLRQSYAKESGEGGDSAKAEEVAGQLKVDYSFDVKGNYILQITKGALYASVK</sequence>
<dbReference type="RefSeq" id="WP_386820999.1">
    <property type="nucleotide sequence ID" value="NZ_JBHUIT010000031.1"/>
</dbReference>
<proteinExistence type="predicted"/>
<comment type="caution">
    <text evidence="1">The sequence shown here is derived from an EMBL/GenBank/DDBJ whole genome shotgun (WGS) entry which is preliminary data.</text>
</comment>
<accession>A0ABW5DA95</accession>